<feature type="transmembrane region" description="Helical" evidence="1">
    <location>
        <begin position="47"/>
        <end position="73"/>
    </location>
</feature>
<name>A0A9Q1JNB7_9CARY</name>
<evidence type="ECO:0000256" key="1">
    <source>
        <dbReference type="SAM" id="Phobius"/>
    </source>
</evidence>
<keyword evidence="3" id="KW-1185">Reference proteome</keyword>
<accession>A0A9Q1JNB7</accession>
<protein>
    <submittedName>
        <fullName evidence="2">Uncharacterized protein</fullName>
    </submittedName>
</protein>
<feature type="transmembrane region" description="Helical" evidence="1">
    <location>
        <begin position="12"/>
        <end position="41"/>
    </location>
</feature>
<keyword evidence="1" id="KW-0472">Membrane</keyword>
<dbReference type="Proteomes" id="UP001153076">
    <property type="component" value="Unassembled WGS sequence"/>
</dbReference>
<dbReference type="AlphaFoldDB" id="A0A9Q1JNB7"/>
<evidence type="ECO:0000313" key="2">
    <source>
        <dbReference type="EMBL" id="KAJ8426798.1"/>
    </source>
</evidence>
<gene>
    <name evidence="2" type="ORF">Cgig2_007853</name>
</gene>
<keyword evidence="1" id="KW-1133">Transmembrane helix</keyword>
<reference evidence="2" key="1">
    <citation type="submission" date="2022-04" db="EMBL/GenBank/DDBJ databases">
        <title>Carnegiea gigantea Genome sequencing and assembly v2.</title>
        <authorList>
            <person name="Copetti D."/>
            <person name="Sanderson M.J."/>
            <person name="Burquez A."/>
            <person name="Wojciechowski M.F."/>
        </authorList>
    </citation>
    <scope>NUCLEOTIDE SEQUENCE</scope>
    <source>
        <strain evidence="2">SGP5-SGP5p</strain>
        <tissue evidence="2">Aerial part</tissue>
    </source>
</reference>
<dbReference type="OrthoDB" id="1688388at2759"/>
<organism evidence="2 3">
    <name type="scientific">Carnegiea gigantea</name>
    <dbReference type="NCBI Taxonomy" id="171969"/>
    <lineage>
        <taxon>Eukaryota</taxon>
        <taxon>Viridiplantae</taxon>
        <taxon>Streptophyta</taxon>
        <taxon>Embryophyta</taxon>
        <taxon>Tracheophyta</taxon>
        <taxon>Spermatophyta</taxon>
        <taxon>Magnoliopsida</taxon>
        <taxon>eudicotyledons</taxon>
        <taxon>Gunneridae</taxon>
        <taxon>Pentapetalae</taxon>
        <taxon>Caryophyllales</taxon>
        <taxon>Cactineae</taxon>
        <taxon>Cactaceae</taxon>
        <taxon>Cactoideae</taxon>
        <taxon>Echinocereeae</taxon>
        <taxon>Carnegiea</taxon>
    </lineage>
</organism>
<proteinExistence type="predicted"/>
<comment type="caution">
    <text evidence="2">The sequence shown here is derived from an EMBL/GenBank/DDBJ whole genome shotgun (WGS) entry which is preliminary data.</text>
</comment>
<sequence length="252" mass="28338">MLMGLVSLQSIIDLVVAGISLMIGLGIFSFIASVLCFAAFFQHAKDVSLLITLAGGVVMQSVGHSNSLFAWLVRLSVYLGIWAYELSTINNRLVIIGANWVRELMVPNSYQGVNKGKESSKLSLSGKIRQAASELDTSVGKVIWNKLFEIESDMWSLNSVERFFCFRDVFIFTHFWTLPEKRATEQSVTQRFQTAFMYTSFRPDNLHSPSLLLFPGVYHAPDPIRIRDKSQGTVKPENPWLRVQSNVCNPLP</sequence>
<evidence type="ECO:0000313" key="3">
    <source>
        <dbReference type="Proteomes" id="UP001153076"/>
    </source>
</evidence>
<keyword evidence="1" id="KW-0812">Transmembrane</keyword>
<dbReference type="EMBL" id="JAKOGI010001238">
    <property type="protein sequence ID" value="KAJ8426798.1"/>
    <property type="molecule type" value="Genomic_DNA"/>
</dbReference>